<dbReference type="InterPro" id="IPR003439">
    <property type="entry name" value="ABC_transporter-like_ATP-bd"/>
</dbReference>
<dbReference type="InterPro" id="IPR017871">
    <property type="entry name" value="ABC_transporter-like_CS"/>
</dbReference>
<dbReference type="RefSeq" id="WP_344770862.1">
    <property type="nucleotide sequence ID" value="NZ_BAABAG010000016.1"/>
</dbReference>
<evidence type="ECO:0000259" key="6">
    <source>
        <dbReference type="PROSITE" id="PS50893"/>
    </source>
</evidence>
<dbReference type="SMART" id="SM00382">
    <property type="entry name" value="AAA"/>
    <property type="match status" value="1"/>
</dbReference>
<dbReference type="InterPro" id="IPR003593">
    <property type="entry name" value="AAA+_ATPase"/>
</dbReference>
<proteinExistence type="predicted"/>
<evidence type="ECO:0000313" key="7">
    <source>
        <dbReference type="EMBL" id="MBB5848163.1"/>
    </source>
</evidence>
<dbReference type="InterPro" id="IPR027417">
    <property type="entry name" value="P-loop_NTPase"/>
</dbReference>
<dbReference type="Pfam" id="PF00005">
    <property type="entry name" value="ABC_tran"/>
    <property type="match status" value="1"/>
</dbReference>
<evidence type="ECO:0000313" key="8">
    <source>
        <dbReference type="Proteomes" id="UP000567246"/>
    </source>
</evidence>
<reference evidence="7 8" key="1">
    <citation type="submission" date="2020-08" db="EMBL/GenBank/DDBJ databases">
        <title>Sequencing the genomes of 1000 actinobacteria strains.</title>
        <authorList>
            <person name="Klenk H.-P."/>
        </authorList>
    </citation>
    <scope>NUCLEOTIDE SEQUENCE [LARGE SCALE GENOMIC DNA]</scope>
    <source>
        <strain evidence="7 8">DSM 17945</strain>
    </source>
</reference>
<dbReference type="EMBL" id="JACHMW010000001">
    <property type="protein sequence ID" value="MBB5848163.1"/>
    <property type="molecule type" value="Genomic_DNA"/>
</dbReference>
<dbReference type="PANTHER" id="PTHR42711:SF16">
    <property type="entry name" value="ABC TRANSPORTER ATP-BINDING PROTEIN"/>
    <property type="match status" value="1"/>
</dbReference>
<dbReference type="AlphaFoldDB" id="A0A7W9JHS7"/>
<dbReference type="GO" id="GO:0005886">
    <property type="term" value="C:plasma membrane"/>
    <property type="evidence" value="ECO:0007669"/>
    <property type="project" value="UniProtKB-SubCell"/>
</dbReference>
<accession>A0A7W9JHS7</accession>
<dbReference type="GO" id="GO:0046677">
    <property type="term" value="P:response to antibiotic"/>
    <property type="evidence" value="ECO:0007669"/>
    <property type="project" value="UniProtKB-KW"/>
</dbReference>
<dbReference type="SUPFAM" id="SSF52540">
    <property type="entry name" value="P-loop containing nucleoside triphosphate hydrolases"/>
    <property type="match status" value="1"/>
</dbReference>
<dbReference type="PROSITE" id="PS50893">
    <property type="entry name" value="ABC_TRANSPORTER_2"/>
    <property type="match status" value="1"/>
</dbReference>
<keyword evidence="4 7" id="KW-0067">ATP-binding</keyword>
<comment type="caution">
    <text evidence="7">The sequence shown here is derived from an EMBL/GenBank/DDBJ whole genome shotgun (WGS) entry which is preliminary data.</text>
</comment>
<dbReference type="InterPro" id="IPR050763">
    <property type="entry name" value="ABC_transporter_ATP-binding"/>
</dbReference>
<feature type="domain" description="ABC transporter" evidence="6">
    <location>
        <begin position="18"/>
        <end position="247"/>
    </location>
</feature>
<dbReference type="Gene3D" id="3.40.50.300">
    <property type="entry name" value="P-loop containing nucleotide triphosphate hydrolases"/>
    <property type="match status" value="1"/>
</dbReference>
<evidence type="ECO:0000256" key="2">
    <source>
        <dbReference type="ARBA" id="ARBA00022448"/>
    </source>
</evidence>
<dbReference type="PANTHER" id="PTHR42711">
    <property type="entry name" value="ABC TRANSPORTER ATP-BINDING PROTEIN"/>
    <property type="match status" value="1"/>
</dbReference>
<keyword evidence="5" id="KW-0046">Antibiotic resistance</keyword>
<gene>
    <name evidence="7" type="ORF">HDA33_000727</name>
</gene>
<evidence type="ECO:0000256" key="3">
    <source>
        <dbReference type="ARBA" id="ARBA00022741"/>
    </source>
</evidence>
<evidence type="ECO:0000256" key="5">
    <source>
        <dbReference type="ARBA" id="ARBA00023251"/>
    </source>
</evidence>
<organism evidence="7 8">
    <name type="scientific">Micrococcus endophyticus</name>
    <dbReference type="NCBI Taxonomy" id="455343"/>
    <lineage>
        <taxon>Bacteria</taxon>
        <taxon>Bacillati</taxon>
        <taxon>Actinomycetota</taxon>
        <taxon>Actinomycetes</taxon>
        <taxon>Micrococcales</taxon>
        <taxon>Micrococcaceae</taxon>
        <taxon>Micrococcus</taxon>
    </lineage>
</organism>
<evidence type="ECO:0000256" key="1">
    <source>
        <dbReference type="ARBA" id="ARBA00004202"/>
    </source>
</evidence>
<sequence length="321" mass="34336">MPRPVLTPDPAPRDEPVLRLRDVHRSLGRGRARTPVLRGVDLTARAGAVTVLLGPNGAGKSTTLGLCHGMDRPDAGAVRVFGADPWRAPADLRARIGVMWQEGGLPPSVPARRFVGHVASLYRDPMPVEPLLERLLIADVAGRPLRRLSGGQRQRVALAAALVGRPDMLFLDEPTAGLDPETRPVVHEVVREQTARGAAVLLTTHLLDDAERLADDVAILRAGRVVRAGSLADLTRVAEGDVVDVDFGDAAPEAVRAWADALPEPLRAAGLAEPARLRVAGVHGPAELAALAASWHRHALMPTRFERAGLRLEQILRETAA</sequence>
<name>A0A7W9JHS7_9MICC</name>
<keyword evidence="8" id="KW-1185">Reference proteome</keyword>
<keyword evidence="3" id="KW-0547">Nucleotide-binding</keyword>
<protein>
    <submittedName>
        <fullName evidence="7">ABC-2 type transport system ATP-binding protein</fullName>
    </submittedName>
</protein>
<dbReference type="PROSITE" id="PS00211">
    <property type="entry name" value="ABC_TRANSPORTER_1"/>
    <property type="match status" value="1"/>
</dbReference>
<comment type="subcellular location">
    <subcellularLocation>
        <location evidence="1">Cell membrane</location>
        <topology evidence="1">Peripheral membrane protein</topology>
    </subcellularLocation>
</comment>
<dbReference type="Proteomes" id="UP000567246">
    <property type="component" value="Unassembled WGS sequence"/>
</dbReference>
<keyword evidence="2" id="KW-0813">Transport</keyword>
<dbReference type="CDD" id="cd03230">
    <property type="entry name" value="ABC_DR_subfamily_A"/>
    <property type="match status" value="1"/>
</dbReference>
<dbReference type="GO" id="GO:0005524">
    <property type="term" value="F:ATP binding"/>
    <property type="evidence" value="ECO:0007669"/>
    <property type="project" value="UniProtKB-KW"/>
</dbReference>
<dbReference type="GO" id="GO:0016887">
    <property type="term" value="F:ATP hydrolysis activity"/>
    <property type="evidence" value="ECO:0007669"/>
    <property type="project" value="InterPro"/>
</dbReference>
<evidence type="ECO:0000256" key="4">
    <source>
        <dbReference type="ARBA" id="ARBA00022840"/>
    </source>
</evidence>